<evidence type="ECO:0000256" key="1">
    <source>
        <dbReference type="ARBA" id="ARBA00010529"/>
    </source>
</evidence>
<dbReference type="GO" id="GO:0003677">
    <property type="term" value="F:DNA binding"/>
    <property type="evidence" value="ECO:0007669"/>
    <property type="project" value="UniProtKB-KW"/>
</dbReference>
<dbReference type="Pfam" id="PF00216">
    <property type="entry name" value="Bac_DNA_binding"/>
    <property type="match status" value="1"/>
</dbReference>
<dbReference type="SUPFAM" id="SSF47729">
    <property type="entry name" value="IHF-like DNA-binding proteins"/>
    <property type="match status" value="1"/>
</dbReference>
<comment type="similarity">
    <text evidence="1 4">Belongs to the bacterial histone-like protein family.</text>
</comment>
<dbReference type="InterPro" id="IPR000119">
    <property type="entry name" value="Hist_DNA-bd"/>
</dbReference>
<keyword evidence="3" id="KW-0238">DNA-binding</keyword>
<evidence type="ECO:0000256" key="4">
    <source>
        <dbReference type="RuleBase" id="RU003939"/>
    </source>
</evidence>
<dbReference type="PANTHER" id="PTHR33175">
    <property type="entry name" value="DNA-BINDING PROTEIN HU"/>
    <property type="match status" value="1"/>
</dbReference>
<dbReference type="InterPro" id="IPR010992">
    <property type="entry name" value="IHF-like_DNA-bd_dom_sf"/>
</dbReference>
<gene>
    <name evidence="5" type="primary">ihfB_3</name>
    <name evidence="5" type="ORF">NF27_CD00140</name>
</gene>
<organism evidence="5 6">
    <name type="scientific">Candidatus Jidaibacter acanthamoebae</name>
    <dbReference type="NCBI Taxonomy" id="86105"/>
    <lineage>
        <taxon>Bacteria</taxon>
        <taxon>Pseudomonadati</taxon>
        <taxon>Pseudomonadota</taxon>
        <taxon>Alphaproteobacteria</taxon>
        <taxon>Rickettsiales</taxon>
        <taxon>Candidatus Midichloriaceae</taxon>
        <taxon>Candidatus Jidaibacter</taxon>
    </lineage>
</organism>
<dbReference type="Proteomes" id="UP000031258">
    <property type="component" value="Unassembled WGS sequence"/>
</dbReference>
<dbReference type="RefSeq" id="WP_039454980.1">
    <property type="nucleotide sequence ID" value="NZ_JSWE01000055.1"/>
</dbReference>
<evidence type="ECO:0000313" key="5">
    <source>
        <dbReference type="EMBL" id="KIE06038.1"/>
    </source>
</evidence>
<evidence type="ECO:0000256" key="2">
    <source>
        <dbReference type="ARBA" id="ARBA00023067"/>
    </source>
</evidence>
<proteinExistence type="inferred from homology"/>
<comment type="caution">
    <text evidence="5">The sequence shown here is derived from an EMBL/GenBank/DDBJ whole genome shotgun (WGS) entry which is preliminary data.</text>
</comment>
<dbReference type="OrthoDB" id="9804203at2"/>
<dbReference type="AlphaFoldDB" id="A0A0C1QQ78"/>
<dbReference type="EMBL" id="JSWE01000055">
    <property type="protein sequence ID" value="KIE06038.1"/>
    <property type="molecule type" value="Genomic_DNA"/>
</dbReference>
<dbReference type="Gene3D" id="4.10.520.10">
    <property type="entry name" value="IHF-like DNA-binding proteins"/>
    <property type="match status" value="1"/>
</dbReference>
<dbReference type="SMART" id="SM00411">
    <property type="entry name" value="BHL"/>
    <property type="match status" value="1"/>
</dbReference>
<dbReference type="GO" id="GO:0030527">
    <property type="term" value="F:structural constituent of chromatin"/>
    <property type="evidence" value="ECO:0007669"/>
    <property type="project" value="InterPro"/>
</dbReference>
<protein>
    <submittedName>
        <fullName evidence="5">Integration host factor subunit beta</fullName>
    </submittedName>
</protein>
<reference evidence="5 6" key="1">
    <citation type="submission" date="2014-11" db="EMBL/GenBank/DDBJ databases">
        <title>A Rickettsiales Symbiont of Amoebae With Ancient Features.</title>
        <authorList>
            <person name="Schulz F."/>
            <person name="Martijn J."/>
            <person name="Wascher F."/>
            <person name="Kostanjsek R."/>
            <person name="Ettema T.J."/>
            <person name="Horn M."/>
        </authorList>
    </citation>
    <scope>NUCLEOTIDE SEQUENCE [LARGE SCALE GENOMIC DNA]</scope>
    <source>
        <strain evidence="5 6">UWC36</strain>
    </source>
</reference>
<keyword evidence="6" id="KW-1185">Reference proteome</keyword>
<evidence type="ECO:0000256" key="3">
    <source>
        <dbReference type="ARBA" id="ARBA00023125"/>
    </source>
</evidence>
<accession>A0A0C1QQ78</accession>
<keyword evidence="2" id="KW-0226">DNA condensation</keyword>
<dbReference type="GO" id="GO:0030261">
    <property type="term" value="P:chromosome condensation"/>
    <property type="evidence" value="ECO:0007669"/>
    <property type="project" value="UniProtKB-KW"/>
</dbReference>
<dbReference type="GO" id="GO:0005829">
    <property type="term" value="C:cytosol"/>
    <property type="evidence" value="ECO:0007669"/>
    <property type="project" value="TreeGrafter"/>
</dbReference>
<sequence length="99" mass="11444">MSKVVFKKDIAIWLKEFNKEMQLSKIEKVVDMFFQEVATALVCGDRVELRGLGSMIVKKRTARLAKNPRTDQKIEVGNKGSLCFRTSKELIKKFNKTYN</sequence>
<dbReference type="PANTHER" id="PTHR33175:SF3">
    <property type="entry name" value="DNA-BINDING PROTEIN HU-BETA"/>
    <property type="match status" value="1"/>
</dbReference>
<dbReference type="PRINTS" id="PR01727">
    <property type="entry name" value="DNABINDINGHU"/>
</dbReference>
<dbReference type="STRING" id="86105.NF27_CD00140"/>
<evidence type="ECO:0000313" key="6">
    <source>
        <dbReference type="Proteomes" id="UP000031258"/>
    </source>
</evidence>
<name>A0A0C1QQ78_9RICK</name>